<feature type="region of interest" description="Disordered" evidence="1">
    <location>
        <begin position="140"/>
        <end position="160"/>
    </location>
</feature>
<gene>
    <name evidence="2" type="ORF">NTEN_LOCUS24217</name>
</gene>
<evidence type="ECO:0000313" key="3">
    <source>
        <dbReference type="Proteomes" id="UP000479000"/>
    </source>
</evidence>
<sequence>YVDFHFVGIWIWNRTASEEIGSAHERTTTFPLKTFSVGGIFSNKISSSTRHREKSIKKLKKTPAKMKKNQNVEMARKAHQKKKEKVQSPKMKVELVLMIRLTELNRSSTSSSEELNYIMDSSHVKDMRLPYLELFEAAEEESSNHEKKNSRWPKNPNVSSTCDRSTWYLIRQSHDGGQKLFIKQNDECLRISSTADSTSCSQARSQKQVAATSTSGSTSCQQLTASGKAHVPFANLCEIPDDDKLINPR</sequence>
<feature type="non-terminal residue" evidence="2">
    <location>
        <position position="249"/>
    </location>
</feature>
<protein>
    <submittedName>
        <fullName evidence="2">Uncharacterized protein</fullName>
    </submittedName>
</protein>
<proteinExistence type="predicted"/>
<keyword evidence="3" id="KW-1185">Reference proteome</keyword>
<dbReference type="Proteomes" id="UP000479000">
    <property type="component" value="Unassembled WGS sequence"/>
</dbReference>
<dbReference type="AlphaFoldDB" id="A0A6H5HVF1"/>
<name>A0A6H5HVF1_9HEMI</name>
<evidence type="ECO:0000313" key="2">
    <source>
        <dbReference type="EMBL" id="CAB0020645.1"/>
    </source>
</evidence>
<accession>A0A6H5HVF1</accession>
<organism evidence="2 3">
    <name type="scientific">Nesidiocoris tenuis</name>
    <dbReference type="NCBI Taxonomy" id="355587"/>
    <lineage>
        <taxon>Eukaryota</taxon>
        <taxon>Metazoa</taxon>
        <taxon>Ecdysozoa</taxon>
        <taxon>Arthropoda</taxon>
        <taxon>Hexapoda</taxon>
        <taxon>Insecta</taxon>
        <taxon>Pterygota</taxon>
        <taxon>Neoptera</taxon>
        <taxon>Paraneoptera</taxon>
        <taxon>Hemiptera</taxon>
        <taxon>Heteroptera</taxon>
        <taxon>Panheteroptera</taxon>
        <taxon>Cimicomorpha</taxon>
        <taxon>Miridae</taxon>
        <taxon>Dicyphina</taxon>
        <taxon>Nesidiocoris</taxon>
    </lineage>
</organism>
<dbReference type="EMBL" id="CADCXU010035425">
    <property type="protein sequence ID" value="CAB0020645.1"/>
    <property type="molecule type" value="Genomic_DNA"/>
</dbReference>
<reference evidence="2 3" key="1">
    <citation type="submission" date="2020-02" db="EMBL/GenBank/DDBJ databases">
        <authorList>
            <person name="Ferguson B K."/>
        </authorList>
    </citation>
    <scope>NUCLEOTIDE SEQUENCE [LARGE SCALE GENOMIC DNA]</scope>
</reference>
<feature type="non-terminal residue" evidence="2">
    <location>
        <position position="1"/>
    </location>
</feature>
<evidence type="ECO:0000256" key="1">
    <source>
        <dbReference type="SAM" id="MobiDB-lite"/>
    </source>
</evidence>